<proteinExistence type="predicted"/>
<reference evidence="2 3" key="1">
    <citation type="submission" date="2019-08" db="EMBL/GenBank/DDBJ databases">
        <title>Whole genome of Aphis craccivora.</title>
        <authorList>
            <person name="Voronova N.V."/>
            <person name="Shulinski R.S."/>
            <person name="Bandarenka Y.V."/>
            <person name="Zhorov D.G."/>
            <person name="Warner D."/>
        </authorList>
    </citation>
    <scope>NUCLEOTIDE SEQUENCE [LARGE SCALE GENOMIC DNA]</scope>
    <source>
        <strain evidence="2">180601</strain>
        <tissue evidence="2">Whole Body</tissue>
    </source>
</reference>
<protein>
    <submittedName>
        <fullName evidence="2">Uncharacterized protein</fullName>
    </submittedName>
</protein>
<comment type="caution">
    <text evidence="2">The sequence shown here is derived from an EMBL/GenBank/DDBJ whole genome shotgun (WGS) entry which is preliminary data.</text>
</comment>
<keyword evidence="3" id="KW-1185">Reference proteome</keyword>
<evidence type="ECO:0000313" key="3">
    <source>
        <dbReference type="Proteomes" id="UP000478052"/>
    </source>
</evidence>
<dbReference type="Proteomes" id="UP000478052">
    <property type="component" value="Unassembled WGS sequence"/>
</dbReference>
<evidence type="ECO:0000313" key="2">
    <source>
        <dbReference type="EMBL" id="KAF0768617.1"/>
    </source>
</evidence>
<dbReference type="EMBL" id="VUJU01000734">
    <property type="protein sequence ID" value="KAF0768617.1"/>
    <property type="molecule type" value="Genomic_DNA"/>
</dbReference>
<sequence length="132" mass="15249">MYVISHLKSLWVDTYYLYSSKLDIVILLSSDLSISNHINKIYNNTLYTFGLTVLYFSLVCSILEYGSVICNPHQASLINKIERVHIRLLPVIIYKTNTIDTNVEQLQHDILISSHLKRKDNLMICFIDALSL</sequence>
<keyword evidence="1" id="KW-0472">Membrane</keyword>
<name>A0A6G0ZCF3_APHCR</name>
<keyword evidence="1" id="KW-1133">Transmembrane helix</keyword>
<accession>A0A6G0ZCF3</accession>
<organism evidence="2 3">
    <name type="scientific">Aphis craccivora</name>
    <name type="common">Cowpea aphid</name>
    <dbReference type="NCBI Taxonomy" id="307492"/>
    <lineage>
        <taxon>Eukaryota</taxon>
        <taxon>Metazoa</taxon>
        <taxon>Ecdysozoa</taxon>
        <taxon>Arthropoda</taxon>
        <taxon>Hexapoda</taxon>
        <taxon>Insecta</taxon>
        <taxon>Pterygota</taxon>
        <taxon>Neoptera</taxon>
        <taxon>Paraneoptera</taxon>
        <taxon>Hemiptera</taxon>
        <taxon>Sternorrhyncha</taxon>
        <taxon>Aphidomorpha</taxon>
        <taxon>Aphidoidea</taxon>
        <taxon>Aphididae</taxon>
        <taxon>Aphidini</taxon>
        <taxon>Aphis</taxon>
        <taxon>Aphis</taxon>
    </lineage>
</organism>
<gene>
    <name evidence="2" type="ORF">FWK35_00030790</name>
</gene>
<keyword evidence="1" id="KW-0812">Transmembrane</keyword>
<dbReference type="AlphaFoldDB" id="A0A6G0ZCF3"/>
<evidence type="ECO:0000256" key="1">
    <source>
        <dbReference type="SAM" id="Phobius"/>
    </source>
</evidence>
<feature type="transmembrane region" description="Helical" evidence="1">
    <location>
        <begin position="46"/>
        <end position="66"/>
    </location>
</feature>